<feature type="region of interest" description="Disordered" evidence="7">
    <location>
        <begin position="138"/>
        <end position="249"/>
    </location>
</feature>
<evidence type="ECO:0000256" key="4">
    <source>
        <dbReference type="ARBA" id="ARBA00023125"/>
    </source>
</evidence>
<evidence type="ECO:0000256" key="7">
    <source>
        <dbReference type="SAM" id="MobiDB-lite"/>
    </source>
</evidence>
<dbReference type="InterPro" id="IPR051615">
    <property type="entry name" value="Transcr_Regulatory_Elem"/>
</dbReference>
<comment type="caution">
    <text evidence="8">The sequence shown here is derived from an EMBL/GenBank/DDBJ whole genome shotgun (WGS) entry which is preliminary data.</text>
</comment>
<keyword evidence="5" id="KW-0804">Transcription</keyword>
<reference evidence="8" key="1">
    <citation type="submission" date="2021-01" db="EMBL/GenBank/DDBJ databases">
        <authorList>
            <person name="Kaushik A."/>
        </authorList>
    </citation>
    <scope>NUCLEOTIDE SEQUENCE</scope>
    <source>
        <strain evidence="8">AG2-2IIIB</strain>
    </source>
</reference>
<dbReference type="Proteomes" id="UP000663843">
    <property type="component" value="Unassembled WGS sequence"/>
</dbReference>
<name>A0A8H3GYB9_9AGAM</name>
<accession>A0A8H3GYB9</accession>
<dbReference type="CDD" id="cd12148">
    <property type="entry name" value="fungal_TF_MHR"/>
    <property type="match status" value="1"/>
</dbReference>
<dbReference type="PANTHER" id="PTHR31313">
    <property type="entry name" value="TY1 ENHANCER ACTIVATOR"/>
    <property type="match status" value="1"/>
</dbReference>
<keyword evidence="6" id="KW-0539">Nucleus</keyword>
<evidence type="ECO:0000313" key="8">
    <source>
        <dbReference type="EMBL" id="CAE6479906.1"/>
    </source>
</evidence>
<evidence type="ECO:0000256" key="2">
    <source>
        <dbReference type="ARBA" id="ARBA00022833"/>
    </source>
</evidence>
<evidence type="ECO:0000256" key="1">
    <source>
        <dbReference type="ARBA" id="ARBA00022723"/>
    </source>
</evidence>
<evidence type="ECO:0000256" key="5">
    <source>
        <dbReference type="ARBA" id="ARBA00023163"/>
    </source>
</evidence>
<feature type="compositionally biased region" description="Low complexity" evidence="7">
    <location>
        <begin position="218"/>
        <end position="233"/>
    </location>
</feature>
<evidence type="ECO:0000256" key="6">
    <source>
        <dbReference type="ARBA" id="ARBA00023242"/>
    </source>
</evidence>
<keyword evidence="4" id="KW-0238">DNA-binding</keyword>
<protein>
    <submittedName>
        <fullName evidence="8">Uncharacterized protein</fullName>
    </submittedName>
</protein>
<dbReference type="AlphaFoldDB" id="A0A8H3GYB9"/>
<organism evidence="8 9">
    <name type="scientific">Rhizoctonia solani</name>
    <dbReference type="NCBI Taxonomy" id="456999"/>
    <lineage>
        <taxon>Eukaryota</taxon>
        <taxon>Fungi</taxon>
        <taxon>Dikarya</taxon>
        <taxon>Basidiomycota</taxon>
        <taxon>Agaricomycotina</taxon>
        <taxon>Agaricomycetes</taxon>
        <taxon>Cantharellales</taxon>
        <taxon>Ceratobasidiaceae</taxon>
        <taxon>Rhizoctonia</taxon>
    </lineage>
</organism>
<keyword evidence="2" id="KW-0862">Zinc</keyword>
<gene>
    <name evidence="8" type="ORF">RDB_LOCUS116783</name>
</gene>
<dbReference type="EMBL" id="CAJMWT010003841">
    <property type="protein sequence ID" value="CAE6479906.1"/>
    <property type="molecule type" value="Genomic_DNA"/>
</dbReference>
<sequence>MKIVDRAAHKIVQLLQMFEEQHGMRFFPRNMVHVIYECGVVLLKEAATVPFAATKKRATALDASNVCLRVLKGTSRTWPWAERLAGRLEGLLNEAGANISMQPFASNWTVPVGGNDQTGTDTSQTFYQFVHVWDSTGVENSGRSYPKNRASDVYPTQPDTAIHTDPSRATDHSQMGLGLQGLPPSHQGFGNSRVTRGNLGEEGSSHVDGEAQSYDMMSFSGTPSSSSSYSLPPQAQQEPGERRWDPLFH</sequence>
<dbReference type="GO" id="GO:0046872">
    <property type="term" value="F:metal ion binding"/>
    <property type="evidence" value="ECO:0007669"/>
    <property type="project" value="UniProtKB-KW"/>
</dbReference>
<evidence type="ECO:0000256" key="3">
    <source>
        <dbReference type="ARBA" id="ARBA00023015"/>
    </source>
</evidence>
<feature type="compositionally biased region" description="Basic and acidic residues" evidence="7">
    <location>
        <begin position="239"/>
        <end position="249"/>
    </location>
</feature>
<dbReference type="PANTHER" id="PTHR31313:SF81">
    <property type="entry name" value="TY1 ENHANCER ACTIVATOR"/>
    <property type="match status" value="1"/>
</dbReference>
<dbReference type="GO" id="GO:0003677">
    <property type="term" value="F:DNA binding"/>
    <property type="evidence" value="ECO:0007669"/>
    <property type="project" value="UniProtKB-KW"/>
</dbReference>
<proteinExistence type="predicted"/>
<keyword evidence="3" id="KW-0805">Transcription regulation</keyword>
<evidence type="ECO:0000313" key="9">
    <source>
        <dbReference type="Proteomes" id="UP000663843"/>
    </source>
</evidence>
<keyword evidence="1" id="KW-0479">Metal-binding</keyword>